<proteinExistence type="predicted"/>
<dbReference type="EMBL" id="JAUPFM010000001">
    <property type="protein sequence ID" value="KAK2863225.1"/>
    <property type="molecule type" value="Genomic_DNA"/>
</dbReference>
<gene>
    <name evidence="2" type="ORF">Q5P01_002758</name>
</gene>
<dbReference type="Proteomes" id="UP001187415">
    <property type="component" value="Unassembled WGS sequence"/>
</dbReference>
<evidence type="ECO:0000313" key="3">
    <source>
        <dbReference type="Proteomes" id="UP001187415"/>
    </source>
</evidence>
<evidence type="ECO:0000313" key="2">
    <source>
        <dbReference type="EMBL" id="KAK2863225.1"/>
    </source>
</evidence>
<keyword evidence="3" id="KW-1185">Reference proteome</keyword>
<name>A0AA88TE96_CHASR</name>
<reference evidence="2" key="1">
    <citation type="submission" date="2023-07" db="EMBL/GenBank/DDBJ databases">
        <title>Chromosome-level Genome Assembly of Striped Snakehead (Channa striata).</title>
        <authorList>
            <person name="Liu H."/>
        </authorList>
    </citation>
    <scope>NUCLEOTIDE SEQUENCE</scope>
    <source>
        <strain evidence="2">Gz</strain>
        <tissue evidence="2">Muscle</tissue>
    </source>
</reference>
<evidence type="ECO:0000256" key="1">
    <source>
        <dbReference type="SAM" id="MobiDB-lite"/>
    </source>
</evidence>
<feature type="region of interest" description="Disordered" evidence="1">
    <location>
        <begin position="118"/>
        <end position="146"/>
    </location>
</feature>
<sequence length="238" mass="27217">MSRRYISYQKGLTQAPITTEYQDRFLPPKCYMTVVSTDAHFLHCVCFRSFYVKKKWIKNTAKAAEPSLSPKELATRVEDYTSVYKHDFRAWKAIKQQSHRKSISPNVNHGLVVKDCLTEDVHPPKDPPRVKINSRARTSSPPANQDRFLSTAHADYVQHKCQRTRPILPVMQIAAKSKEPFHTMTTMRADYRAWNTLQCVPVGKEETVCKKSPISPAQGCINSYRPTQIISCTVSSRS</sequence>
<protein>
    <submittedName>
        <fullName evidence="2">Uncharacterized protein</fullName>
    </submittedName>
</protein>
<comment type="caution">
    <text evidence="2">The sequence shown here is derived from an EMBL/GenBank/DDBJ whole genome shotgun (WGS) entry which is preliminary data.</text>
</comment>
<feature type="compositionally biased region" description="Basic and acidic residues" evidence="1">
    <location>
        <begin position="118"/>
        <end position="129"/>
    </location>
</feature>
<dbReference type="AlphaFoldDB" id="A0AA88TE96"/>
<organism evidence="2 3">
    <name type="scientific">Channa striata</name>
    <name type="common">Snakehead murrel</name>
    <name type="synonym">Ophicephalus striatus</name>
    <dbReference type="NCBI Taxonomy" id="64152"/>
    <lineage>
        <taxon>Eukaryota</taxon>
        <taxon>Metazoa</taxon>
        <taxon>Chordata</taxon>
        <taxon>Craniata</taxon>
        <taxon>Vertebrata</taxon>
        <taxon>Euteleostomi</taxon>
        <taxon>Actinopterygii</taxon>
        <taxon>Neopterygii</taxon>
        <taxon>Teleostei</taxon>
        <taxon>Neoteleostei</taxon>
        <taxon>Acanthomorphata</taxon>
        <taxon>Anabantaria</taxon>
        <taxon>Anabantiformes</taxon>
        <taxon>Channoidei</taxon>
        <taxon>Channidae</taxon>
        <taxon>Channa</taxon>
    </lineage>
</organism>
<accession>A0AA88TE96</accession>